<reference evidence="3" key="2">
    <citation type="submission" date="2017-02" db="UniProtKB">
        <authorList>
            <consortium name="WormBaseParasite"/>
        </authorList>
    </citation>
    <scope>IDENTIFICATION</scope>
</reference>
<dbReference type="STRING" id="6313.A0A0K0DDT7"/>
<evidence type="ECO:0000313" key="3">
    <source>
        <dbReference type="WBParaSite" id="ACAC_0000893501-mRNA-1"/>
    </source>
</evidence>
<feature type="compositionally biased region" description="Basic and acidic residues" evidence="1">
    <location>
        <begin position="1"/>
        <end position="12"/>
    </location>
</feature>
<dbReference type="AlphaFoldDB" id="A0A0K0DDT7"/>
<reference evidence="2" key="1">
    <citation type="submission" date="2012-09" db="EMBL/GenBank/DDBJ databases">
        <authorList>
            <person name="Martin A.A."/>
        </authorList>
    </citation>
    <scope>NUCLEOTIDE SEQUENCE</scope>
</reference>
<feature type="compositionally biased region" description="Low complexity" evidence="1">
    <location>
        <begin position="155"/>
        <end position="166"/>
    </location>
</feature>
<keyword evidence="2" id="KW-1185">Reference proteome</keyword>
<feature type="compositionally biased region" description="Low complexity" evidence="1">
    <location>
        <begin position="499"/>
        <end position="508"/>
    </location>
</feature>
<dbReference type="PANTHER" id="PTHR31518">
    <property type="entry name" value="ARGININE/SERINE-RICH PROTEIN PNISR"/>
    <property type="match status" value="1"/>
</dbReference>
<evidence type="ECO:0000256" key="1">
    <source>
        <dbReference type="SAM" id="MobiDB-lite"/>
    </source>
</evidence>
<feature type="compositionally biased region" description="Basic and acidic residues" evidence="1">
    <location>
        <begin position="51"/>
        <end position="84"/>
    </location>
</feature>
<feature type="compositionally biased region" description="Basic and acidic residues" evidence="1">
    <location>
        <begin position="345"/>
        <end position="355"/>
    </location>
</feature>
<dbReference type="WBParaSite" id="ACAC_0000893501-mRNA-1">
    <property type="protein sequence ID" value="ACAC_0000893501-mRNA-1"/>
    <property type="gene ID" value="ACAC_0000893501"/>
</dbReference>
<feature type="compositionally biased region" description="Basic and acidic residues" evidence="1">
    <location>
        <begin position="421"/>
        <end position="432"/>
    </location>
</feature>
<proteinExistence type="predicted"/>
<feature type="compositionally biased region" description="Basic and acidic residues" evidence="1">
    <location>
        <begin position="104"/>
        <end position="115"/>
    </location>
</feature>
<feature type="compositionally biased region" description="Gly residues" evidence="1">
    <location>
        <begin position="32"/>
        <end position="46"/>
    </location>
</feature>
<sequence length="651" mass="69733">MRSAQDEHRPDSELNGYGGHFGSDLGPPSHYGRGGSYEYGRSGPGGHYHHGHDQPYPRGPERNHRDYGLHDTFRQSEDLFKDDWSSTASGPNRPIFPSAAQTKNDIRNDFQESYHGDWGGAPPPPPCSHDSPEFYRSPGPPSNQYLQHDFPHGPSPSSRNWSSPHSTGPPIRGGPPVGAPPLANGPQLHGLPPAAPPPLRGSSPSGGPPPPAGNAPGVWYPAPFYPPPFTSGVSNNISSQHQSGSSQSSAPFFTMDASTRKKLPAWILEGLEKAEREKMKQLEKEERMKRAEEERAKRRDSSSEDEDDGQADDERSRTKSRQSCGADDGDGEPVFLARRANPPVEDLRTDEEKRDDAMASVKFIMMSLLMEATDEVFRNSITESIREMKHEAEPKLLAKSSALAALSTLGGGDESDDESDVGEKSEVADKSRNGGASPSSESEDDNTVFKTPMGVPRKTSKQTTTSAEDPSTEAVTAGDGMESVKANLRRSGKNESNKDSNNANSSNDMDSKRRRRRSESEVEVDLEIEDVDPVNVDEVRQGIATGVVEVASADAAGRRLVAIGGAVGRDAVVRRAIESALVSVNAVARAIANVNAVARATVNVNAVARATANVNAVARAIASVIVGSAAQKVDEIVALVEKGGVDSGYVL</sequence>
<feature type="region of interest" description="Disordered" evidence="1">
    <location>
        <begin position="1"/>
        <end position="256"/>
    </location>
</feature>
<dbReference type="Proteomes" id="UP000035642">
    <property type="component" value="Unassembled WGS sequence"/>
</dbReference>
<dbReference type="InterPro" id="IPR031937">
    <property type="entry name" value="PNISR"/>
</dbReference>
<name>A0A0K0DDT7_ANGCA</name>
<feature type="compositionally biased region" description="Low complexity" evidence="1">
    <location>
        <begin position="238"/>
        <end position="249"/>
    </location>
</feature>
<feature type="region of interest" description="Disordered" evidence="1">
    <location>
        <begin position="408"/>
        <end position="523"/>
    </location>
</feature>
<protein>
    <submittedName>
        <fullName evidence="3">C3H1-type domain-containing protein</fullName>
    </submittedName>
</protein>
<accession>A0A0K0DDT7</accession>
<evidence type="ECO:0000313" key="2">
    <source>
        <dbReference type="Proteomes" id="UP000035642"/>
    </source>
</evidence>
<dbReference type="Pfam" id="PF15996">
    <property type="entry name" value="PNISR"/>
    <property type="match status" value="1"/>
</dbReference>
<organism evidence="2 3">
    <name type="scientific">Angiostrongylus cantonensis</name>
    <name type="common">Rat lungworm</name>
    <dbReference type="NCBI Taxonomy" id="6313"/>
    <lineage>
        <taxon>Eukaryota</taxon>
        <taxon>Metazoa</taxon>
        <taxon>Ecdysozoa</taxon>
        <taxon>Nematoda</taxon>
        <taxon>Chromadorea</taxon>
        <taxon>Rhabditida</taxon>
        <taxon>Rhabditina</taxon>
        <taxon>Rhabditomorpha</taxon>
        <taxon>Strongyloidea</taxon>
        <taxon>Metastrongylidae</taxon>
        <taxon>Angiostrongylus</taxon>
    </lineage>
</organism>
<feature type="region of interest" description="Disordered" evidence="1">
    <location>
        <begin position="272"/>
        <end position="355"/>
    </location>
</feature>
<feature type="compositionally biased region" description="Basic and acidic residues" evidence="1">
    <location>
        <begin position="272"/>
        <end position="302"/>
    </location>
</feature>